<dbReference type="Gene3D" id="3.30.420.10">
    <property type="entry name" value="Ribonuclease H-like superfamily/Ribonuclease H"/>
    <property type="match status" value="1"/>
</dbReference>
<name>A0A7N2MT30_QUELO</name>
<evidence type="ECO:0000256" key="2">
    <source>
        <dbReference type="ARBA" id="ARBA00022750"/>
    </source>
</evidence>
<dbReference type="SUPFAM" id="SSF56672">
    <property type="entry name" value="DNA/RNA polymerases"/>
    <property type="match status" value="1"/>
</dbReference>
<dbReference type="PANTHER" id="PTHR11439:SF461">
    <property type="entry name" value="OS10G0432200 PROTEIN"/>
    <property type="match status" value="1"/>
</dbReference>
<keyword evidence="2" id="KW-0064">Aspartyl protease</keyword>
<keyword evidence="2" id="KW-0645">Protease</keyword>
<dbReference type="InterPro" id="IPR001584">
    <property type="entry name" value="Integrase_cat-core"/>
</dbReference>
<dbReference type="SUPFAM" id="SSF53474">
    <property type="entry name" value="alpha/beta-Hydrolases"/>
    <property type="match status" value="1"/>
</dbReference>
<keyword evidence="2" id="KW-0378">Hydrolase</keyword>
<reference evidence="6" key="2">
    <citation type="submission" date="2021-01" db="UniProtKB">
        <authorList>
            <consortium name="EnsemblPlants"/>
        </authorList>
    </citation>
    <scope>IDENTIFICATION</scope>
</reference>
<dbReference type="GO" id="GO:0004190">
    <property type="term" value="F:aspartic-type endopeptidase activity"/>
    <property type="evidence" value="ECO:0007669"/>
    <property type="project" value="UniProtKB-KW"/>
</dbReference>
<dbReference type="InterPro" id="IPR029058">
    <property type="entry name" value="AB_hydrolase_fold"/>
</dbReference>
<dbReference type="Proteomes" id="UP000594261">
    <property type="component" value="Chromosome 10"/>
</dbReference>
<protein>
    <recommendedName>
        <fullName evidence="5">Integrase catalytic domain-containing protein</fullName>
    </recommendedName>
</protein>
<evidence type="ECO:0000313" key="6">
    <source>
        <dbReference type="EnsemblPlants" id="QL10p050039:mrna"/>
    </source>
</evidence>
<reference evidence="6 7" key="1">
    <citation type="journal article" date="2016" name="G3 (Bethesda)">
        <title>First Draft Assembly and Annotation of the Genome of a California Endemic Oak Quercus lobata Nee (Fagaceae).</title>
        <authorList>
            <person name="Sork V.L."/>
            <person name="Fitz-Gibbon S.T."/>
            <person name="Puiu D."/>
            <person name="Crepeau M."/>
            <person name="Gugger P.F."/>
            <person name="Sherman R."/>
            <person name="Stevens K."/>
            <person name="Langley C.H."/>
            <person name="Pellegrini M."/>
            <person name="Salzberg S.L."/>
        </authorList>
    </citation>
    <scope>NUCLEOTIDE SEQUENCE [LARGE SCALE GENOMIC DNA]</scope>
    <source>
        <strain evidence="6 7">cv. SW786</strain>
    </source>
</reference>
<organism evidence="6 7">
    <name type="scientific">Quercus lobata</name>
    <name type="common">Valley oak</name>
    <dbReference type="NCBI Taxonomy" id="97700"/>
    <lineage>
        <taxon>Eukaryota</taxon>
        <taxon>Viridiplantae</taxon>
        <taxon>Streptophyta</taxon>
        <taxon>Embryophyta</taxon>
        <taxon>Tracheophyta</taxon>
        <taxon>Spermatophyta</taxon>
        <taxon>Magnoliopsida</taxon>
        <taxon>eudicotyledons</taxon>
        <taxon>Gunneridae</taxon>
        <taxon>Pentapetalae</taxon>
        <taxon>rosids</taxon>
        <taxon>fabids</taxon>
        <taxon>Fagales</taxon>
        <taxon>Fagaceae</taxon>
        <taxon>Quercus</taxon>
    </lineage>
</organism>
<dbReference type="CDD" id="cd09272">
    <property type="entry name" value="RNase_HI_RT_Ty1"/>
    <property type="match status" value="1"/>
</dbReference>
<comment type="similarity">
    <text evidence="1">Belongs to the 'GDXG' lipolytic enzyme family.</text>
</comment>
<dbReference type="PANTHER" id="PTHR11439">
    <property type="entry name" value="GAG-POL-RELATED RETROTRANSPOSON"/>
    <property type="match status" value="1"/>
</dbReference>
<evidence type="ECO:0000313" key="7">
    <source>
        <dbReference type="Proteomes" id="UP000594261"/>
    </source>
</evidence>
<accession>A0A7N2MT30</accession>
<dbReference type="EMBL" id="LRBV02000010">
    <property type="status" value="NOT_ANNOTATED_CDS"/>
    <property type="molecule type" value="Genomic_DNA"/>
</dbReference>
<dbReference type="Pfam" id="PF25597">
    <property type="entry name" value="SH3_retrovirus"/>
    <property type="match status" value="1"/>
</dbReference>
<dbReference type="Gene3D" id="3.40.50.1820">
    <property type="entry name" value="alpha/beta hydrolase"/>
    <property type="match status" value="1"/>
</dbReference>
<dbReference type="InParanoid" id="A0A7N2MT30"/>
<dbReference type="InterPro" id="IPR013094">
    <property type="entry name" value="AB_hydrolase_3"/>
</dbReference>
<dbReference type="InterPro" id="IPR012337">
    <property type="entry name" value="RNaseH-like_sf"/>
</dbReference>
<keyword evidence="4" id="KW-0812">Transmembrane</keyword>
<sequence length="1698" mass="188721">MLIAAVDYWWPVSLGVVHWSTFGYAQLLFYYSATVQLLSSKAFYFSLHPFSLFSQPKAAMTSATKEVAIELLPLIRVYKDGSVERLEDTPIVPPSPDQDPETGVSSKDVTISENPSISARLYLPQLTSHNQNQKFPILVYFHGGGFCVESAFSSLYHCYLSNLVSQINVAVVSVEYRLAPEHPLPAAYEDCWAALQWVASQSAGNDKDPWLTNSGDFERIFIGGDSAGGNIVHNIAMRAGVESLPCGVKALGAYVVHPYFWGSKPIGSESKEVHEKSLPSLVWNFVYPSVTGGVDNPMINPEGPGAPSLAGLGCDRLLVCVAGKDLVRDRGVWYVDMVRKSGWKGEIELFEVEGEDHVFHMLKIETENAKAMAKRLASFIFKCFIMICTTCFLPLFWFNLCCLIEINEASFFNQRWPMVKLVQLRSSCADLHIRGSLVTIGDLTRPHASLIVAASTNTRHTRLHASKFQAMRFPRAVTRRPLAATRCTRSHAPSRALTWSADVIEPATSALAASASTILLTSLPRAPYPVFRVDFVFAVHFCIFCFKMKNKDRSSSFCNNRRRQSNKRFCNFCKRFGHNIETCCQRNKSVVSISAATVANTESVQPMAPISAKSQSSGSTFTISTDDLINIIANVIRMVGNASYSSSLSALSGMSPTSWLMDSACCNHMTPHSSLFSDLKPAPHPLNIRTANGSTMSGHNIGSVATSNLSVPGVFNIPDLSYNLFSVGQLAELGYRIIFDYSGCIVQDPRTGRELGTGPRVGRMFPVDNLRLPLVAPVFVAAAATASSIPSLALWHARLGHVSSSRVQQLASRGLLGSVSTKNFDYVSCQLGKQPALPFNTSESISTDIFDLIHSDVWGPSSVSSIGGSRYFVVFVDDYSRYSWIFNMKHRSELLQVYSNFAKMVETQFSKRIKIFRSDNALEYTQYAFQAVLHSYGTVHQLTCPGTSQQNGRAERKLRHILDTVRALLLSAKVPAPFWGEAALHAVHAINRIPSPVIQNQTPYERLFGSSPDYHHLRSFGSACFVLLQPHEHNKLEPRSRLCCFLGYGETQKGYRCYDPVSHRLRVSRNVVFWEHRLFVELSHFRASLSSSSVLDLFPDEAHIPSVAAPDPPVVAPDSLVDFSVQPPDITDPFPSSPFNEQVEDEQVEDELPNPNPELGSPAPAPPEDLAQDIPPRHSTRVRSIPAHLLDYHCYTALATLHEPHTYREASTDPLWQIAMKEELDALSKNHTWDLVTLPPGKSVVGCKWIYKIKTRSNGSIERYKARLVAKGFTQEYGIDYEESFAPVARISSVRALLAVAAARKWDLFQMDVKNAFLNGDLNEEVYMQPPPGLSVDSNKVCYLRRALYGLKQAPRAWFAKFSSTISHLGYMASHYDSALFLRRTDKGTILLLLYVDDMIITGDDLSGIQELKGFLSQQFEMKDLGHLSYFLGLEITHSTDGLYLTQTKYASELLSRAGLTDSKTVDTPVELNAHLTPSGGKPLSNPSLYRRLVGSLVYLTVTRPDISYAVHQVSQYLSAPRSTHYAAVLRILRYLKGTLFHGLFYSAQSPLVLRAFSDADWAGDPTDRRSTTGYCFLLGSSLISWRSKKQTFVARSSTEAEYRALADTTSELLWLRWLLKDLGVSTSSATPLYCDNQSAIHIAHNDVFHERTKHIEIDCHFICYHLVHGALKLFSVSSKDQLADIFTKSLPKASGLF</sequence>
<dbReference type="InterPro" id="IPR013103">
    <property type="entry name" value="RVT_2"/>
</dbReference>
<dbReference type="GO" id="GO:0015074">
    <property type="term" value="P:DNA integration"/>
    <property type="evidence" value="ECO:0007669"/>
    <property type="project" value="InterPro"/>
</dbReference>
<feature type="domain" description="Integrase catalytic" evidence="5">
    <location>
        <begin position="834"/>
        <end position="1011"/>
    </location>
</feature>
<dbReference type="InterPro" id="IPR043502">
    <property type="entry name" value="DNA/RNA_pol_sf"/>
</dbReference>
<evidence type="ECO:0000256" key="1">
    <source>
        <dbReference type="ARBA" id="ARBA00010515"/>
    </source>
</evidence>
<evidence type="ECO:0000256" key="3">
    <source>
        <dbReference type="SAM" id="MobiDB-lite"/>
    </source>
</evidence>
<feature type="region of interest" description="Disordered" evidence="3">
    <location>
        <begin position="1131"/>
        <end position="1175"/>
    </location>
</feature>
<keyword evidence="7" id="KW-1185">Reference proteome</keyword>
<dbReference type="Pfam" id="PF07727">
    <property type="entry name" value="RVT_2"/>
    <property type="match status" value="1"/>
</dbReference>
<dbReference type="InterPro" id="IPR025724">
    <property type="entry name" value="GAG-pre-integrase_dom"/>
</dbReference>
<dbReference type="Gramene" id="QL10p050039:mrna">
    <property type="protein sequence ID" value="QL10p050039:mrna"/>
    <property type="gene ID" value="QL10p050039"/>
</dbReference>
<evidence type="ECO:0000259" key="5">
    <source>
        <dbReference type="PROSITE" id="PS50994"/>
    </source>
</evidence>
<dbReference type="GO" id="GO:0003676">
    <property type="term" value="F:nucleic acid binding"/>
    <property type="evidence" value="ECO:0007669"/>
    <property type="project" value="InterPro"/>
</dbReference>
<feature type="compositionally biased region" description="Acidic residues" evidence="3">
    <location>
        <begin position="1142"/>
        <end position="1152"/>
    </location>
</feature>
<dbReference type="InterPro" id="IPR054722">
    <property type="entry name" value="PolX-like_BBD"/>
</dbReference>
<feature type="transmembrane region" description="Helical" evidence="4">
    <location>
        <begin position="379"/>
        <end position="398"/>
    </location>
</feature>
<dbReference type="SUPFAM" id="SSF53098">
    <property type="entry name" value="Ribonuclease H-like"/>
    <property type="match status" value="1"/>
</dbReference>
<keyword evidence="4" id="KW-1133">Transmembrane helix</keyword>
<feature type="region of interest" description="Disordered" evidence="3">
    <location>
        <begin position="87"/>
        <end position="110"/>
    </location>
</feature>
<dbReference type="Pfam" id="PF07859">
    <property type="entry name" value="Abhydrolase_3"/>
    <property type="match status" value="1"/>
</dbReference>
<dbReference type="InterPro" id="IPR057670">
    <property type="entry name" value="SH3_retrovirus"/>
</dbReference>
<dbReference type="Pfam" id="PF13976">
    <property type="entry name" value="gag_pre-integrs"/>
    <property type="match status" value="1"/>
</dbReference>
<dbReference type="InterPro" id="IPR036397">
    <property type="entry name" value="RNaseH_sf"/>
</dbReference>
<dbReference type="EnsemblPlants" id="QL10p050039:mrna">
    <property type="protein sequence ID" value="QL10p050039:mrna"/>
    <property type="gene ID" value="QL10p050039"/>
</dbReference>
<evidence type="ECO:0000256" key="4">
    <source>
        <dbReference type="SAM" id="Phobius"/>
    </source>
</evidence>
<feature type="transmembrane region" description="Helical" evidence="4">
    <location>
        <begin position="12"/>
        <end position="31"/>
    </location>
</feature>
<keyword evidence="4" id="KW-0472">Membrane</keyword>
<proteinExistence type="inferred from homology"/>
<dbReference type="Pfam" id="PF22936">
    <property type="entry name" value="Pol_BBD"/>
    <property type="match status" value="1"/>
</dbReference>
<dbReference type="Pfam" id="PF00665">
    <property type="entry name" value="rve"/>
    <property type="match status" value="1"/>
</dbReference>
<dbReference type="PROSITE" id="PS50994">
    <property type="entry name" value="INTEGRASE"/>
    <property type="match status" value="1"/>
</dbReference>